<dbReference type="Pfam" id="PF09643">
    <property type="entry name" value="YopX"/>
    <property type="match status" value="1"/>
</dbReference>
<feature type="domain" description="YopX protein" evidence="1">
    <location>
        <begin position="3"/>
        <end position="121"/>
    </location>
</feature>
<dbReference type="EMBL" id="RCVN01000004">
    <property type="protein sequence ID" value="RMI85798.1"/>
    <property type="molecule type" value="Genomic_DNA"/>
</dbReference>
<name>A0AAQ0S7D7_9STAP</name>
<evidence type="ECO:0000313" key="2">
    <source>
        <dbReference type="EMBL" id="RMI85798.1"/>
    </source>
</evidence>
<dbReference type="InterPro" id="IPR019096">
    <property type="entry name" value="YopX_protein"/>
</dbReference>
<dbReference type="Gene3D" id="2.30.30.290">
    <property type="entry name" value="YopX-like domains"/>
    <property type="match status" value="1"/>
</dbReference>
<keyword evidence="3" id="KW-1185">Reference proteome</keyword>
<organism evidence="2 3">
    <name type="scientific">Staphylococcus pseudoxylosus</name>
    <dbReference type="NCBI Taxonomy" id="2282419"/>
    <lineage>
        <taxon>Bacteria</taxon>
        <taxon>Bacillati</taxon>
        <taxon>Bacillota</taxon>
        <taxon>Bacilli</taxon>
        <taxon>Bacillales</taxon>
        <taxon>Staphylococcaceae</taxon>
        <taxon>Staphylococcus</taxon>
    </lineage>
</organism>
<evidence type="ECO:0000259" key="1">
    <source>
        <dbReference type="Pfam" id="PF09643"/>
    </source>
</evidence>
<dbReference type="NCBIfam" id="TIGR01671">
    <property type="entry name" value="phage_TIGR01671"/>
    <property type="match status" value="1"/>
</dbReference>
<accession>A0AAQ0S7D7</accession>
<dbReference type="InterPro" id="IPR010024">
    <property type="entry name" value="CHP16711"/>
</dbReference>
<gene>
    <name evidence="2" type="ORF">D9V42_04410</name>
</gene>
<protein>
    <recommendedName>
        <fullName evidence="1">YopX protein domain-containing protein</fullName>
    </recommendedName>
</protein>
<reference evidence="2 3" key="1">
    <citation type="submission" date="2018-10" db="EMBL/GenBank/DDBJ databases">
        <title>Staphylococcus pseudoxylosus sp. nov., isolated from bovine mastitis.</title>
        <authorList>
            <person name="Macfadyen A.C."/>
            <person name="Leroy S."/>
            <person name="Harrison E.M."/>
            <person name="Parkhill J."/>
            <person name="Holmes M.A."/>
            <person name="Paterson G.K."/>
        </authorList>
    </citation>
    <scope>NUCLEOTIDE SEQUENCE [LARGE SCALE GENOMIC DNA]</scope>
    <source>
        <strain evidence="2 3">S04009</strain>
    </source>
</reference>
<proteinExistence type="predicted"/>
<comment type="caution">
    <text evidence="2">The sequence shown here is derived from an EMBL/GenBank/DDBJ whole genome shotgun (WGS) entry which is preliminary data.</text>
</comment>
<dbReference type="RefSeq" id="WP_122063587.1">
    <property type="nucleotide sequence ID" value="NZ_CP149857.1"/>
</dbReference>
<dbReference type="SUPFAM" id="SSF159006">
    <property type="entry name" value="YopX-like"/>
    <property type="match status" value="1"/>
</dbReference>
<dbReference type="Proteomes" id="UP000269505">
    <property type="component" value="Unassembled WGS sequence"/>
</dbReference>
<evidence type="ECO:0000313" key="3">
    <source>
        <dbReference type="Proteomes" id="UP000269505"/>
    </source>
</evidence>
<sequence>MPKFRAWDKEEKIWLEIKCLGLWGDNELWYLETEDDKHYFEDDLGVKWELLQSTGLKDKNGVEIYEGDVVKHDSIPNPFFENTNFEIVQARTGEWRIDSMRGGSVLAFHNHQVEIIGNKFEYKE</sequence>
<dbReference type="AlphaFoldDB" id="A0AAQ0S7D7"/>
<dbReference type="InterPro" id="IPR023385">
    <property type="entry name" value="YopX-like_C"/>
</dbReference>